<dbReference type="Proteomes" id="UP001165289">
    <property type="component" value="Unassembled WGS sequence"/>
</dbReference>
<evidence type="ECO:0000256" key="5">
    <source>
        <dbReference type="ARBA" id="ARBA00023136"/>
    </source>
</evidence>
<dbReference type="EMBL" id="JAKMXF010000111">
    <property type="protein sequence ID" value="KAI6657719.1"/>
    <property type="molecule type" value="Genomic_DNA"/>
</dbReference>
<feature type="chain" id="PRO_5043675573" description="Transmembrane protein" evidence="7">
    <location>
        <begin position="28"/>
        <end position="313"/>
    </location>
</feature>
<gene>
    <name evidence="8" type="ORF">LOD99_464</name>
</gene>
<organism evidence="8 9">
    <name type="scientific">Oopsacas minuta</name>
    <dbReference type="NCBI Taxonomy" id="111878"/>
    <lineage>
        <taxon>Eukaryota</taxon>
        <taxon>Metazoa</taxon>
        <taxon>Porifera</taxon>
        <taxon>Hexactinellida</taxon>
        <taxon>Hexasterophora</taxon>
        <taxon>Lyssacinosida</taxon>
        <taxon>Leucopsacidae</taxon>
        <taxon>Oopsacas</taxon>
    </lineage>
</organism>
<dbReference type="GO" id="GO:0016020">
    <property type="term" value="C:membrane"/>
    <property type="evidence" value="ECO:0007669"/>
    <property type="project" value="UniProtKB-SubCell"/>
</dbReference>
<evidence type="ECO:0000256" key="7">
    <source>
        <dbReference type="SAM" id="SignalP"/>
    </source>
</evidence>
<name>A0AAV7K975_9METZ</name>
<feature type="transmembrane region" description="Helical" evidence="6">
    <location>
        <begin position="172"/>
        <end position="194"/>
    </location>
</feature>
<feature type="signal peptide" evidence="7">
    <location>
        <begin position="1"/>
        <end position="27"/>
    </location>
</feature>
<feature type="transmembrane region" description="Helical" evidence="6">
    <location>
        <begin position="214"/>
        <end position="236"/>
    </location>
</feature>
<dbReference type="AlphaFoldDB" id="A0AAV7K975"/>
<sequence>MYGNIAPILSGLVTLVAMLALIAAAASEHWFLVHVCDPYDFTLSSITPGSSNPSCTPDETEIETPTYPHTNSLCGMTERHAGFIRIGLFSGYSNFDPAVLGFRKESFLLWNYFQPYSTQSANRDFIRRNMFFGGIFSLLVISILLCLPAIFFSVLNSYQVVTTWWRGPASIYILNLVVSFFGLLAFGLAIDLYYEDLRYANIVDYNINIYTKTFPYASFYCNIVGALLPFVSVGLARFEAWRERQKKTTEKIPIALAPPPMMPVPMPLLPPESDLMLEPPEMPPEFDTQELTIPMKQSEASLFGSEVDDEMHF</sequence>
<comment type="similarity">
    <text evidence="2">Belongs to the clarin family.</text>
</comment>
<feature type="transmembrane region" description="Helical" evidence="6">
    <location>
        <begin position="130"/>
        <end position="152"/>
    </location>
</feature>
<evidence type="ECO:0000256" key="1">
    <source>
        <dbReference type="ARBA" id="ARBA00004141"/>
    </source>
</evidence>
<evidence type="ECO:0000256" key="3">
    <source>
        <dbReference type="ARBA" id="ARBA00022692"/>
    </source>
</evidence>
<dbReference type="InterPro" id="IPR026748">
    <property type="entry name" value="Clarin"/>
</dbReference>
<dbReference type="Gene3D" id="1.20.140.150">
    <property type="match status" value="1"/>
</dbReference>
<comment type="subcellular location">
    <subcellularLocation>
        <location evidence="1">Membrane</location>
        <topology evidence="1">Multi-pass membrane protein</topology>
    </subcellularLocation>
</comment>
<keyword evidence="4 6" id="KW-1133">Transmembrane helix</keyword>
<reference evidence="8 9" key="1">
    <citation type="journal article" date="2023" name="BMC Biol.">
        <title>The compact genome of the sponge Oopsacas minuta (Hexactinellida) is lacking key metazoan core genes.</title>
        <authorList>
            <person name="Santini S."/>
            <person name="Schenkelaars Q."/>
            <person name="Jourda C."/>
            <person name="Duchesne M."/>
            <person name="Belahbib H."/>
            <person name="Rocher C."/>
            <person name="Selva M."/>
            <person name="Riesgo A."/>
            <person name="Vervoort M."/>
            <person name="Leys S.P."/>
            <person name="Kodjabachian L."/>
            <person name="Le Bivic A."/>
            <person name="Borchiellini C."/>
            <person name="Claverie J.M."/>
            <person name="Renard E."/>
        </authorList>
    </citation>
    <scope>NUCLEOTIDE SEQUENCE [LARGE SCALE GENOMIC DNA]</scope>
    <source>
        <strain evidence="8">SPO-2</strain>
    </source>
</reference>
<accession>A0AAV7K975</accession>
<protein>
    <recommendedName>
        <fullName evidence="10">Transmembrane protein</fullName>
    </recommendedName>
</protein>
<evidence type="ECO:0008006" key="10">
    <source>
        <dbReference type="Google" id="ProtNLM"/>
    </source>
</evidence>
<keyword evidence="9" id="KW-1185">Reference proteome</keyword>
<evidence type="ECO:0000256" key="4">
    <source>
        <dbReference type="ARBA" id="ARBA00022989"/>
    </source>
</evidence>
<comment type="caution">
    <text evidence="8">The sequence shown here is derived from an EMBL/GenBank/DDBJ whole genome shotgun (WGS) entry which is preliminary data.</text>
</comment>
<evidence type="ECO:0000313" key="9">
    <source>
        <dbReference type="Proteomes" id="UP001165289"/>
    </source>
</evidence>
<evidence type="ECO:0000256" key="6">
    <source>
        <dbReference type="SAM" id="Phobius"/>
    </source>
</evidence>
<dbReference type="PANTHER" id="PTHR31548">
    <property type="entry name" value="CLARIN"/>
    <property type="match status" value="1"/>
</dbReference>
<dbReference type="PANTHER" id="PTHR31548:SF1">
    <property type="entry name" value="LD47387P"/>
    <property type="match status" value="1"/>
</dbReference>
<dbReference type="GO" id="GO:0007605">
    <property type="term" value="P:sensory perception of sound"/>
    <property type="evidence" value="ECO:0007669"/>
    <property type="project" value="UniProtKB-ARBA"/>
</dbReference>
<evidence type="ECO:0000256" key="2">
    <source>
        <dbReference type="ARBA" id="ARBA00005787"/>
    </source>
</evidence>
<proteinExistence type="inferred from homology"/>
<keyword evidence="3 6" id="KW-0812">Transmembrane</keyword>
<evidence type="ECO:0000313" key="8">
    <source>
        <dbReference type="EMBL" id="KAI6657719.1"/>
    </source>
</evidence>
<keyword evidence="5 6" id="KW-0472">Membrane</keyword>
<keyword evidence="7" id="KW-0732">Signal</keyword>